<name>A0A8H7N4U8_BIOOC</name>
<dbReference type="Proteomes" id="UP000616885">
    <property type="component" value="Unassembled WGS sequence"/>
</dbReference>
<protein>
    <submittedName>
        <fullName evidence="1">Uncharacterized protein</fullName>
    </submittedName>
</protein>
<sequence>MPCDGGMYLPGHLKVQVLLEMPLSSDIFHIEFSLLVISLDEELNNGTRLPESDATVGINNCRQATIGVDSSEPWLLGVFHNHGLVGNSQFLQNNDDFVRIRSGLWNM</sequence>
<reference evidence="1" key="1">
    <citation type="submission" date="2020-10" db="EMBL/GenBank/DDBJ databases">
        <title>High-Quality Genome Resource of Clonostachys rosea strain S41 by Oxford Nanopore Long-Read Sequencing.</title>
        <authorList>
            <person name="Wang H."/>
        </authorList>
    </citation>
    <scope>NUCLEOTIDE SEQUENCE</scope>
    <source>
        <strain evidence="1">S41</strain>
    </source>
</reference>
<dbReference type="EMBL" id="JADCTT010000011">
    <property type="protein sequence ID" value="KAF9746604.1"/>
    <property type="molecule type" value="Genomic_DNA"/>
</dbReference>
<comment type="caution">
    <text evidence="1">The sequence shown here is derived from an EMBL/GenBank/DDBJ whole genome shotgun (WGS) entry which is preliminary data.</text>
</comment>
<gene>
    <name evidence="1" type="ORF">IM811_003509</name>
</gene>
<evidence type="ECO:0000313" key="2">
    <source>
        <dbReference type="Proteomes" id="UP000616885"/>
    </source>
</evidence>
<dbReference type="AlphaFoldDB" id="A0A8H7N4U8"/>
<accession>A0A8H7N4U8</accession>
<organism evidence="1 2">
    <name type="scientific">Bionectria ochroleuca</name>
    <name type="common">Gliocladium roseum</name>
    <dbReference type="NCBI Taxonomy" id="29856"/>
    <lineage>
        <taxon>Eukaryota</taxon>
        <taxon>Fungi</taxon>
        <taxon>Dikarya</taxon>
        <taxon>Ascomycota</taxon>
        <taxon>Pezizomycotina</taxon>
        <taxon>Sordariomycetes</taxon>
        <taxon>Hypocreomycetidae</taxon>
        <taxon>Hypocreales</taxon>
        <taxon>Bionectriaceae</taxon>
        <taxon>Clonostachys</taxon>
    </lineage>
</organism>
<proteinExistence type="predicted"/>
<evidence type="ECO:0000313" key="1">
    <source>
        <dbReference type="EMBL" id="KAF9746604.1"/>
    </source>
</evidence>